<comment type="caution">
    <text evidence="1">The sequence shown here is derived from an EMBL/GenBank/DDBJ whole genome shotgun (WGS) entry which is preliminary data.</text>
</comment>
<gene>
    <name evidence="1" type="ORF">LCGC14_0696850</name>
</gene>
<reference evidence="1" key="1">
    <citation type="journal article" date="2015" name="Nature">
        <title>Complex archaea that bridge the gap between prokaryotes and eukaryotes.</title>
        <authorList>
            <person name="Spang A."/>
            <person name="Saw J.H."/>
            <person name="Jorgensen S.L."/>
            <person name="Zaremba-Niedzwiedzka K."/>
            <person name="Martijn J."/>
            <person name="Lind A.E."/>
            <person name="van Eijk R."/>
            <person name="Schleper C."/>
            <person name="Guy L."/>
            <person name="Ettema T.J."/>
        </authorList>
    </citation>
    <scope>NUCLEOTIDE SEQUENCE</scope>
</reference>
<evidence type="ECO:0000313" key="1">
    <source>
        <dbReference type="EMBL" id="KKN44079.1"/>
    </source>
</evidence>
<accession>A0A0F9QNS0</accession>
<dbReference type="AlphaFoldDB" id="A0A0F9QNS0"/>
<sequence length="100" mass="10970">LVAFLGSFLGGILVNQGKVEAGSIMKTTGRYVGWRGHDTENTVQNYFILETTTGKVNWYAIEVVTPKASMKNARVKTAVFEFTYKGAPSKQLYGPTAPIH</sequence>
<feature type="non-terminal residue" evidence="1">
    <location>
        <position position="1"/>
    </location>
</feature>
<protein>
    <submittedName>
        <fullName evidence="1">Uncharacterized protein</fullName>
    </submittedName>
</protein>
<proteinExistence type="predicted"/>
<organism evidence="1">
    <name type="scientific">marine sediment metagenome</name>
    <dbReference type="NCBI Taxonomy" id="412755"/>
    <lineage>
        <taxon>unclassified sequences</taxon>
        <taxon>metagenomes</taxon>
        <taxon>ecological metagenomes</taxon>
    </lineage>
</organism>
<dbReference type="EMBL" id="LAZR01001472">
    <property type="protein sequence ID" value="KKN44079.1"/>
    <property type="molecule type" value="Genomic_DNA"/>
</dbReference>
<name>A0A0F9QNS0_9ZZZZ</name>